<proteinExistence type="predicted"/>
<accession>A0A1I9XGE1</accession>
<sequence length="286" mass="32003">MHVVIDKAIWRIKLRIVESDILENLKRSLRPGAVDERDAVTLEERRVVIQLGTHLDTQGKKRVVGSEFLRTLSSSYPVANLPEHMVCDAVFRRIHMGEVRVHVSFHSLNTPHRSYTERTTRLGLAAVVVLLAVDESRVPPHRGKNIHRRAGLGGWEELRERVINRIVMRIDDAMQRQIAKPRRSASVVEGHVVKREVDFRAQTLVACITQRHLRKSHGGVTGNGVGRSPGVVEVECPSYVDDGVDCGVCVGEVVCDVDVVPCQRRAHLRSSIRIRNKTPTTSPTAA</sequence>
<name>A0A1I9XGE1_9VIRU</name>
<protein>
    <submittedName>
        <fullName evidence="1">Uncharacterized protein</fullName>
    </submittedName>
</protein>
<reference evidence="1" key="1">
    <citation type="journal article" date="2017" name="PLoS ONE">
        <title>Novel circular single-stranded DNA viruses among an asteroid, echinoid and holothurian (Phylum: Echinodermata).</title>
        <authorList>
            <person name="Jackson E.W."/>
            <person name="Bistolas K.S.I."/>
            <person name="Button J.B."/>
            <person name="Hewson I."/>
        </authorList>
    </citation>
    <scope>NUCLEOTIDE SEQUENCE</scope>
</reference>
<organism evidence="1">
    <name type="scientific">uncultured virus</name>
    <dbReference type="NCBI Taxonomy" id="340016"/>
    <lineage>
        <taxon>Viruses</taxon>
        <taxon>environmental samples</taxon>
    </lineage>
</organism>
<dbReference type="EMBL" id="KX246263">
    <property type="protein sequence ID" value="APA62663.1"/>
    <property type="molecule type" value="Genomic_DNA"/>
</dbReference>
<evidence type="ECO:0000313" key="1">
    <source>
        <dbReference type="EMBL" id="APA62663.1"/>
    </source>
</evidence>